<dbReference type="FunFam" id="1.10.630.10:FF:000050">
    <property type="entry name" value="Cytochrome P450 monooxygenase"/>
    <property type="match status" value="1"/>
</dbReference>
<dbReference type="PROSITE" id="PS00086">
    <property type="entry name" value="CYTOCHROME_P450"/>
    <property type="match status" value="1"/>
</dbReference>
<reference evidence="11" key="1">
    <citation type="submission" date="2022-10" db="EMBL/GenBank/DDBJ databases">
        <title>Culturing micro-colonial fungi from biological soil crusts in the Mojave desert and describing Neophaeococcomyces mojavensis, and introducing the new genera and species Taxawa tesnikishii.</title>
        <authorList>
            <person name="Kurbessoian T."/>
            <person name="Stajich J.E."/>
        </authorList>
    </citation>
    <scope>NUCLEOTIDE SEQUENCE</scope>
    <source>
        <strain evidence="11">TK_35</strain>
    </source>
</reference>
<dbReference type="CDD" id="cd11060">
    <property type="entry name" value="CYP57A1-like"/>
    <property type="match status" value="1"/>
</dbReference>
<keyword evidence="10" id="KW-0472">Membrane</keyword>
<organism evidence="11 12">
    <name type="scientific">Knufia peltigerae</name>
    <dbReference type="NCBI Taxonomy" id="1002370"/>
    <lineage>
        <taxon>Eukaryota</taxon>
        <taxon>Fungi</taxon>
        <taxon>Dikarya</taxon>
        <taxon>Ascomycota</taxon>
        <taxon>Pezizomycotina</taxon>
        <taxon>Eurotiomycetes</taxon>
        <taxon>Chaetothyriomycetidae</taxon>
        <taxon>Chaetothyriales</taxon>
        <taxon>Trichomeriaceae</taxon>
        <taxon>Knufia</taxon>
    </lineage>
</organism>
<keyword evidence="5 7" id="KW-0408">Iron</keyword>
<dbReference type="SUPFAM" id="SSF48264">
    <property type="entry name" value="Cytochrome P450"/>
    <property type="match status" value="1"/>
</dbReference>
<dbReference type="PANTHER" id="PTHR24305:SF232">
    <property type="entry name" value="P450, PUTATIVE (EUROFUNG)-RELATED"/>
    <property type="match status" value="1"/>
</dbReference>
<evidence type="ECO:0000256" key="6">
    <source>
        <dbReference type="ARBA" id="ARBA00023033"/>
    </source>
</evidence>
<dbReference type="InterPro" id="IPR036396">
    <property type="entry name" value="Cyt_P450_sf"/>
</dbReference>
<dbReference type="GO" id="GO:0004497">
    <property type="term" value="F:monooxygenase activity"/>
    <property type="evidence" value="ECO:0007669"/>
    <property type="project" value="UniProtKB-KW"/>
</dbReference>
<evidence type="ECO:0000256" key="10">
    <source>
        <dbReference type="SAM" id="Phobius"/>
    </source>
</evidence>
<evidence type="ECO:0000256" key="7">
    <source>
        <dbReference type="PIRSR" id="PIRSR602401-1"/>
    </source>
</evidence>
<dbReference type="PRINTS" id="PR00385">
    <property type="entry name" value="P450"/>
</dbReference>
<evidence type="ECO:0000256" key="5">
    <source>
        <dbReference type="ARBA" id="ARBA00023004"/>
    </source>
</evidence>
<keyword evidence="6 8" id="KW-0503">Monooxygenase</keyword>
<dbReference type="InterPro" id="IPR017972">
    <property type="entry name" value="Cyt_P450_CS"/>
</dbReference>
<feature type="transmembrane region" description="Helical" evidence="10">
    <location>
        <begin position="20"/>
        <end position="41"/>
    </location>
</feature>
<dbReference type="EMBL" id="JAPDRN010000207">
    <property type="protein sequence ID" value="KAJ9612795.1"/>
    <property type="molecule type" value="Genomic_DNA"/>
</dbReference>
<feature type="region of interest" description="Disordered" evidence="9">
    <location>
        <begin position="284"/>
        <end position="304"/>
    </location>
</feature>
<dbReference type="Gene3D" id="1.10.630.10">
    <property type="entry name" value="Cytochrome P450"/>
    <property type="match status" value="1"/>
</dbReference>
<evidence type="ECO:0008006" key="13">
    <source>
        <dbReference type="Google" id="ProtNLM"/>
    </source>
</evidence>
<gene>
    <name evidence="11" type="ORF">H2204_014900</name>
</gene>
<evidence type="ECO:0000256" key="9">
    <source>
        <dbReference type="SAM" id="MobiDB-lite"/>
    </source>
</evidence>
<evidence type="ECO:0000256" key="4">
    <source>
        <dbReference type="ARBA" id="ARBA00023002"/>
    </source>
</evidence>
<evidence type="ECO:0000313" key="12">
    <source>
        <dbReference type="Proteomes" id="UP001172681"/>
    </source>
</evidence>
<dbReference type="InterPro" id="IPR050121">
    <property type="entry name" value="Cytochrome_P450_monoxygenase"/>
</dbReference>
<dbReference type="AlphaFoldDB" id="A0AA38XG15"/>
<accession>A0AA38XG15</accession>
<dbReference type="Proteomes" id="UP001172681">
    <property type="component" value="Unassembled WGS sequence"/>
</dbReference>
<dbReference type="InterPro" id="IPR002401">
    <property type="entry name" value="Cyt_P450_E_grp-I"/>
</dbReference>
<feature type="binding site" description="axial binding residue" evidence="7">
    <location>
        <position position="486"/>
    </location>
    <ligand>
        <name>heme</name>
        <dbReference type="ChEBI" id="CHEBI:30413"/>
    </ligand>
    <ligandPart>
        <name>Fe</name>
        <dbReference type="ChEBI" id="CHEBI:18248"/>
    </ligandPart>
</feature>
<evidence type="ECO:0000313" key="11">
    <source>
        <dbReference type="EMBL" id="KAJ9612795.1"/>
    </source>
</evidence>
<feature type="compositionally biased region" description="Acidic residues" evidence="9">
    <location>
        <begin position="292"/>
        <end position="301"/>
    </location>
</feature>
<keyword evidence="4 8" id="KW-0560">Oxidoreductase</keyword>
<dbReference type="InterPro" id="IPR001128">
    <property type="entry name" value="Cyt_P450"/>
</dbReference>
<dbReference type="PANTHER" id="PTHR24305">
    <property type="entry name" value="CYTOCHROME P450"/>
    <property type="match status" value="1"/>
</dbReference>
<keyword evidence="10" id="KW-0812">Transmembrane</keyword>
<dbReference type="GO" id="GO:0020037">
    <property type="term" value="F:heme binding"/>
    <property type="evidence" value="ECO:0007669"/>
    <property type="project" value="InterPro"/>
</dbReference>
<keyword evidence="3 7" id="KW-0479">Metal-binding</keyword>
<evidence type="ECO:0000256" key="3">
    <source>
        <dbReference type="ARBA" id="ARBA00022723"/>
    </source>
</evidence>
<name>A0AA38XG15_9EURO</name>
<evidence type="ECO:0000256" key="8">
    <source>
        <dbReference type="RuleBase" id="RU000461"/>
    </source>
</evidence>
<comment type="similarity">
    <text evidence="2 8">Belongs to the cytochrome P450 family.</text>
</comment>
<evidence type="ECO:0000256" key="1">
    <source>
        <dbReference type="ARBA" id="ARBA00001971"/>
    </source>
</evidence>
<keyword evidence="12" id="KW-1185">Reference proteome</keyword>
<dbReference type="GO" id="GO:0005506">
    <property type="term" value="F:iron ion binding"/>
    <property type="evidence" value="ECO:0007669"/>
    <property type="project" value="InterPro"/>
</dbReference>
<keyword evidence="10" id="KW-1133">Transmembrane helix</keyword>
<dbReference type="Pfam" id="PF00067">
    <property type="entry name" value="p450"/>
    <property type="match status" value="1"/>
</dbReference>
<dbReference type="GO" id="GO:0016705">
    <property type="term" value="F:oxidoreductase activity, acting on paired donors, with incorporation or reduction of molecular oxygen"/>
    <property type="evidence" value="ECO:0007669"/>
    <property type="project" value="InterPro"/>
</dbReference>
<proteinExistence type="inferred from homology"/>
<protein>
    <recommendedName>
        <fullName evidence="13">Cytochrome P450</fullName>
    </recommendedName>
</protein>
<dbReference type="PRINTS" id="PR00463">
    <property type="entry name" value="EP450I"/>
</dbReference>
<comment type="cofactor">
    <cofactor evidence="1 7">
        <name>heme</name>
        <dbReference type="ChEBI" id="CHEBI:30413"/>
    </cofactor>
</comment>
<comment type="caution">
    <text evidence="11">The sequence shown here is derived from an EMBL/GenBank/DDBJ whole genome shotgun (WGS) entry which is preliminary data.</text>
</comment>
<evidence type="ECO:0000256" key="2">
    <source>
        <dbReference type="ARBA" id="ARBA00010617"/>
    </source>
</evidence>
<sequence>MAMDTSTATPPSNSFEPWSSSYWTVVLLLALSITTGIIYILTQRYQPYLRSIPGPFLASFTDLWRFVKVNQLRFELTLQELHDRYGDLVRVGPNCISVGDPREIRQIYGISRLFQKSEYYRVAQPLINGKPVASLFMITNEDAHKAAKRPIAHAYAMTSLLDYEPFVDNTSTVLVERLTSLYADSDKVCDIGEWLQWYAFDVIGEMTMSRRFGFLEQGRDVGTIIKTLNKSGAYTAIVGQMPWLDYLLAKNRWWGHLFSRDKMGVSKFVLSFLQPRIDEAALRRRERKKDHDDDDDDDDDVTTSTDHRKDFTAKFIAASERYSGKIPPSQLLGWSLSNINAGSDTTAITLRAIFHFLLLHPACLSRLLDELHSAELGDAPTFRETSTLPYLGAVIKESLRLHTPVGLILERVVPQGGVTLCGRHFPAGTVVGCNPAVIHQDARVFGRRYGVREFRPERWLEPPSGGEELAEMERCFMAFGAGKRTCIGKNISLLEVHKLVPLLLMKFKFTLVDPEKSLTIWNTFFVHQKGLEVYVEKA</sequence>
<keyword evidence="7 8" id="KW-0349">Heme</keyword>